<evidence type="ECO:0000256" key="1">
    <source>
        <dbReference type="ARBA" id="ARBA00022737"/>
    </source>
</evidence>
<keyword evidence="5" id="KW-0472">Membrane</keyword>
<dbReference type="SMART" id="SM00028">
    <property type="entry name" value="TPR"/>
    <property type="match status" value="2"/>
</dbReference>
<dbReference type="InterPro" id="IPR019734">
    <property type="entry name" value="TPR_rpt"/>
</dbReference>
<feature type="region of interest" description="Disordered" evidence="4">
    <location>
        <begin position="333"/>
        <end position="352"/>
    </location>
</feature>
<dbReference type="PANTHER" id="PTHR44858">
    <property type="entry name" value="TETRATRICOPEPTIDE REPEAT PROTEIN 6"/>
    <property type="match status" value="1"/>
</dbReference>
<organism evidence="6 7">
    <name type="scientific">Pseudonocardia kunmingensis</name>
    <dbReference type="NCBI Taxonomy" id="630975"/>
    <lineage>
        <taxon>Bacteria</taxon>
        <taxon>Bacillati</taxon>
        <taxon>Actinomycetota</taxon>
        <taxon>Actinomycetes</taxon>
        <taxon>Pseudonocardiales</taxon>
        <taxon>Pseudonocardiaceae</taxon>
        <taxon>Pseudonocardia</taxon>
    </lineage>
</organism>
<sequence>MPMYRHDRLPGGSHYVRRTTWEDEAAGALVGGAASATGWLIGSGISGIRTLARNSQDRRLVRAATALEEASESEDDDQFLALATDFTRRYPQLEDGHAALALALQRKGQFDAAIRSLDRAIQVGLDETQAHMIRADIYDDANKPGKAIQEFTMLTQAQIPELRQISLLSRARLLIQIGDLDQALKDANDAIATLPDESAYILRGHVHRRNGDLESCLQDYSRAIQLCLESPDFLSERADVYEMLGNAEEAENDRAAARARSMASADASVTGEPPDPVSPPAARTATSPQHKTVAHPKERKVWVWVACTTLLATALLLGAILTFAGTGASSVSRGDPGLSINSAPPSQVSADPQTQLQQLRAADDPNVERLIGYWVPQLSAKKPGLVAEGQAFSPADVLADHMVLRSTYPGALLLWSGDYPSYRNGDFWITVVNQPSSTPKEANSWCDAQGIRPDDCFAKKISRTGDSMGTTAYR</sequence>
<dbReference type="Gene3D" id="1.25.40.10">
    <property type="entry name" value="Tetratricopeptide repeat domain"/>
    <property type="match status" value="2"/>
</dbReference>
<keyword evidence="7" id="KW-1185">Reference proteome</keyword>
<dbReference type="OrthoDB" id="4803588at2"/>
<evidence type="ECO:0000256" key="5">
    <source>
        <dbReference type="SAM" id="Phobius"/>
    </source>
</evidence>
<dbReference type="AlphaFoldDB" id="A0A543DP13"/>
<evidence type="ECO:0000256" key="2">
    <source>
        <dbReference type="ARBA" id="ARBA00022803"/>
    </source>
</evidence>
<gene>
    <name evidence="6" type="ORF">FB558_3584</name>
</gene>
<protein>
    <submittedName>
        <fullName evidence="6">Tetratricopeptide repeat protein</fullName>
    </submittedName>
</protein>
<name>A0A543DP13_9PSEU</name>
<dbReference type="InterPro" id="IPR011990">
    <property type="entry name" value="TPR-like_helical_dom_sf"/>
</dbReference>
<keyword evidence="5" id="KW-0812">Transmembrane</keyword>
<dbReference type="PANTHER" id="PTHR44858:SF1">
    <property type="entry name" value="UDP-N-ACETYLGLUCOSAMINE--PEPTIDE N-ACETYLGLUCOSAMINYLTRANSFERASE SPINDLY-RELATED"/>
    <property type="match status" value="1"/>
</dbReference>
<feature type="repeat" description="TPR" evidence="3">
    <location>
        <begin position="197"/>
        <end position="230"/>
    </location>
</feature>
<evidence type="ECO:0000256" key="4">
    <source>
        <dbReference type="SAM" id="MobiDB-lite"/>
    </source>
</evidence>
<dbReference type="EMBL" id="VFPA01000002">
    <property type="protein sequence ID" value="TQM11048.1"/>
    <property type="molecule type" value="Genomic_DNA"/>
</dbReference>
<dbReference type="InterPro" id="IPR050498">
    <property type="entry name" value="Ycf3"/>
</dbReference>
<dbReference type="Proteomes" id="UP000315677">
    <property type="component" value="Unassembled WGS sequence"/>
</dbReference>
<feature type="transmembrane region" description="Helical" evidence="5">
    <location>
        <begin position="301"/>
        <end position="324"/>
    </location>
</feature>
<dbReference type="PROSITE" id="PS50005">
    <property type="entry name" value="TPR"/>
    <property type="match status" value="1"/>
</dbReference>
<evidence type="ECO:0000313" key="6">
    <source>
        <dbReference type="EMBL" id="TQM11048.1"/>
    </source>
</evidence>
<feature type="region of interest" description="Disordered" evidence="4">
    <location>
        <begin position="252"/>
        <end position="293"/>
    </location>
</feature>
<keyword evidence="2 3" id="KW-0802">TPR repeat</keyword>
<accession>A0A543DP13</accession>
<dbReference type="Pfam" id="PF13432">
    <property type="entry name" value="TPR_16"/>
    <property type="match status" value="2"/>
</dbReference>
<comment type="caution">
    <text evidence="6">The sequence shown here is derived from an EMBL/GenBank/DDBJ whole genome shotgun (WGS) entry which is preliminary data.</text>
</comment>
<evidence type="ECO:0000313" key="7">
    <source>
        <dbReference type="Proteomes" id="UP000315677"/>
    </source>
</evidence>
<reference evidence="6 7" key="1">
    <citation type="submission" date="2019-06" db="EMBL/GenBank/DDBJ databases">
        <title>Sequencing the genomes of 1000 actinobacteria strains.</title>
        <authorList>
            <person name="Klenk H.-P."/>
        </authorList>
    </citation>
    <scope>NUCLEOTIDE SEQUENCE [LARGE SCALE GENOMIC DNA]</scope>
    <source>
        <strain evidence="6 7">DSM 45301</strain>
    </source>
</reference>
<feature type="compositionally biased region" description="Low complexity" evidence="4">
    <location>
        <begin position="258"/>
        <end position="268"/>
    </location>
</feature>
<keyword evidence="5" id="KW-1133">Transmembrane helix</keyword>
<keyword evidence="1" id="KW-0677">Repeat</keyword>
<feature type="compositionally biased region" description="Polar residues" evidence="4">
    <location>
        <begin position="339"/>
        <end position="352"/>
    </location>
</feature>
<proteinExistence type="predicted"/>
<evidence type="ECO:0000256" key="3">
    <source>
        <dbReference type="PROSITE-ProRule" id="PRU00339"/>
    </source>
</evidence>
<dbReference type="SUPFAM" id="SSF48452">
    <property type="entry name" value="TPR-like"/>
    <property type="match status" value="1"/>
</dbReference>